<dbReference type="GO" id="GO:0004803">
    <property type="term" value="F:transposase activity"/>
    <property type="evidence" value="ECO:0007669"/>
    <property type="project" value="InterPro"/>
</dbReference>
<dbReference type="GO" id="GO:0006313">
    <property type="term" value="P:DNA transposition"/>
    <property type="evidence" value="ECO:0007669"/>
    <property type="project" value="InterPro"/>
</dbReference>
<comment type="caution">
    <text evidence="1">The sequence shown here is derived from an EMBL/GenBank/DDBJ whole genome shotgun (WGS) entry which is preliminary data.</text>
</comment>
<dbReference type="AlphaFoldDB" id="A0AAW5Q9R5"/>
<evidence type="ECO:0000313" key="3">
    <source>
        <dbReference type="Proteomes" id="UP001206890"/>
    </source>
</evidence>
<reference evidence="1" key="1">
    <citation type="submission" date="2022-04" db="EMBL/GenBank/DDBJ databases">
        <title>Human microbiome associated bacterial genomes.</title>
        <authorList>
            <person name="Sandstrom S."/>
            <person name="Salamzade R."/>
            <person name="Kalan L.R."/>
        </authorList>
    </citation>
    <scope>NUCLEOTIDE SEQUENCE</scope>
    <source>
        <strain evidence="1">P3-SID1762</strain>
    </source>
</reference>
<dbReference type="Pfam" id="PF01527">
    <property type="entry name" value="HTH_Tnp_1"/>
    <property type="match status" value="1"/>
</dbReference>
<proteinExistence type="predicted"/>
<reference evidence="4" key="2">
    <citation type="submission" date="2024-07" db="EMBL/GenBank/DDBJ databases">
        <title>Pseudomonas strain that inhibits Aeromonas fish pathogens.</title>
        <authorList>
            <person name="Wildschutte H."/>
        </authorList>
    </citation>
    <scope>NUCLEOTIDE SEQUENCE [LARGE SCALE GENOMIC DNA]</scope>
    <source>
        <strain evidence="4">n60</strain>
    </source>
</reference>
<dbReference type="RefSeq" id="WP_061230111.1">
    <property type="nucleotide sequence ID" value="NZ_JAFFGT010000009.1"/>
</dbReference>
<evidence type="ECO:0000313" key="4">
    <source>
        <dbReference type="Proteomes" id="UP001560293"/>
    </source>
</evidence>
<dbReference type="Gene3D" id="1.10.10.60">
    <property type="entry name" value="Homeodomain-like"/>
    <property type="match status" value="1"/>
</dbReference>
<dbReference type="PANTHER" id="PTHR33215">
    <property type="entry name" value="PROTEIN DISTAL ANTENNA"/>
    <property type="match status" value="1"/>
</dbReference>
<dbReference type="PANTHER" id="PTHR33215:SF13">
    <property type="entry name" value="PROTEIN DISTAL ANTENNA"/>
    <property type="match status" value="1"/>
</dbReference>
<organism evidence="1 3">
    <name type="scientific">Dietzia cinnamea</name>
    <dbReference type="NCBI Taxonomy" id="321318"/>
    <lineage>
        <taxon>Bacteria</taxon>
        <taxon>Bacillati</taxon>
        <taxon>Actinomycetota</taxon>
        <taxon>Actinomycetes</taxon>
        <taxon>Mycobacteriales</taxon>
        <taxon>Dietziaceae</taxon>
        <taxon>Dietzia</taxon>
    </lineage>
</organism>
<keyword evidence="4" id="KW-1185">Reference proteome</keyword>
<dbReference type="Proteomes" id="UP001206890">
    <property type="component" value="Unassembled WGS sequence"/>
</dbReference>
<dbReference type="EMBL" id="JALXTC010000091">
    <property type="protein sequence ID" value="MCT2118953.1"/>
    <property type="molecule type" value="Genomic_DNA"/>
</dbReference>
<dbReference type="SUPFAM" id="SSF46689">
    <property type="entry name" value="Homeodomain-like"/>
    <property type="match status" value="1"/>
</dbReference>
<reference evidence="2" key="3">
    <citation type="submission" date="2024-07" db="EMBL/GenBank/DDBJ databases">
        <authorList>
            <person name="Wildschutte H."/>
        </authorList>
    </citation>
    <scope>NUCLEOTIDE SEQUENCE</scope>
    <source>
        <strain evidence="2">N60</strain>
    </source>
</reference>
<dbReference type="InterPro" id="IPR002514">
    <property type="entry name" value="Transposase_8"/>
</dbReference>
<dbReference type="InterPro" id="IPR009057">
    <property type="entry name" value="Homeodomain-like_sf"/>
</dbReference>
<evidence type="ECO:0000313" key="1">
    <source>
        <dbReference type="EMBL" id="MCT2118953.1"/>
    </source>
</evidence>
<sequence length="95" mass="10987">MPAAKPPEFRRRAVELARLREKPIAEIARDLGISESCLRRWMDQADVDEGHKSGLTSDERAELARLRRENRVQAMEIEILKRASAYFARENVLPK</sequence>
<dbReference type="Proteomes" id="UP001560293">
    <property type="component" value="Unassembled WGS sequence"/>
</dbReference>
<dbReference type="GO" id="GO:0003677">
    <property type="term" value="F:DNA binding"/>
    <property type="evidence" value="ECO:0007669"/>
    <property type="project" value="InterPro"/>
</dbReference>
<gene>
    <name evidence="2" type="ORF">AB6N35_17290</name>
    <name evidence="1" type="ORF">M3D93_14550</name>
</gene>
<name>A0AAW5Q9R5_9ACTN</name>
<accession>A0AAW5Q9R5</accession>
<evidence type="ECO:0000313" key="2">
    <source>
        <dbReference type="EMBL" id="MEX6466062.1"/>
    </source>
</evidence>
<dbReference type="InterPro" id="IPR051839">
    <property type="entry name" value="RD_transcriptional_regulator"/>
</dbReference>
<dbReference type="EMBL" id="JBFTEZ010000004">
    <property type="protein sequence ID" value="MEX6466062.1"/>
    <property type="molecule type" value="Genomic_DNA"/>
</dbReference>
<protein>
    <submittedName>
        <fullName evidence="1">Transposase</fullName>
    </submittedName>
</protein>